<evidence type="ECO:0000259" key="1">
    <source>
        <dbReference type="Pfam" id="PF18734"/>
    </source>
</evidence>
<organism evidence="2 3">
    <name type="scientific">Candidatus Methylacidiphilum infernorum</name>
    <dbReference type="NCBI Taxonomy" id="511746"/>
    <lineage>
        <taxon>Bacteria</taxon>
        <taxon>Pseudomonadati</taxon>
        <taxon>Verrucomicrobiota</taxon>
        <taxon>Methylacidiphilae</taxon>
        <taxon>Methylacidiphilales</taxon>
        <taxon>Methylacidiphilaceae</taxon>
        <taxon>Methylacidiphilum (ex Ratnadevi et al. 2023)</taxon>
    </lineage>
</organism>
<evidence type="ECO:0000313" key="2">
    <source>
        <dbReference type="EMBL" id="QSR87655.1"/>
    </source>
</evidence>
<dbReference type="Proteomes" id="UP000663088">
    <property type="component" value="Chromosome"/>
</dbReference>
<keyword evidence="3" id="KW-1185">Reference proteome</keyword>
<dbReference type="InterPro" id="IPR040704">
    <property type="entry name" value="HEPN_AbiU2"/>
</dbReference>
<accession>A0ABX7PXV8</accession>
<proteinExistence type="predicted"/>
<reference evidence="2 3" key="1">
    <citation type="submission" date="2020-12" db="EMBL/GenBank/DDBJ databases">
        <authorList>
            <person name="Awala S.I."/>
            <person name="Gwak J.-H."/>
            <person name="Kim S.-J."/>
            <person name="Rhee S.-K."/>
        </authorList>
    </citation>
    <scope>NUCLEOTIDE SEQUENCE [LARGE SCALE GENOMIC DNA]</scope>
    <source>
        <strain evidence="2 3">IT5</strain>
    </source>
</reference>
<dbReference type="EMBL" id="CP065956">
    <property type="protein sequence ID" value="QSR87655.1"/>
    <property type="molecule type" value="Genomic_DNA"/>
</dbReference>
<dbReference type="RefSeq" id="WP_206848101.1">
    <property type="nucleotide sequence ID" value="NZ_CP065956.1"/>
</dbReference>
<protein>
    <recommendedName>
        <fullName evidence="1">HEPN AbiU2-like domain-containing protein</fullName>
    </recommendedName>
</protein>
<sequence>MNTEHANYIEDIKEWREWMKNLWSQIDQMLFYDLEFQVILAVAKADRESALYCPVISELIITGYRNFLPLIIRRLTDRRKDVISLPRLIDELRKKKNLLTKISPNGCEPEQVIEKLDQWLNTEEIKKTREWTNKFVAHLADPTKEPKNYDELELDQEIVPGQETVQKAQRQIVRVAQGITYILNETMHMNEPMRSVLVPVPQYDLFHRFEMFFPNTDAGEQAKEKAWKLWKQMTDERDQWPAGIIEELVA</sequence>
<name>A0ABX7PXV8_9BACT</name>
<dbReference type="Pfam" id="PF18734">
    <property type="entry name" value="HEPN_AbiU2"/>
    <property type="match status" value="1"/>
</dbReference>
<feature type="domain" description="HEPN AbiU2-like" evidence="1">
    <location>
        <begin position="13"/>
        <end position="151"/>
    </location>
</feature>
<gene>
    <name evidence="2" type="ORF">EM20IM_04880</name>
</gene>
<evidence type="ECO:0000313" key="3">
    <source>
        <dbReference type="Proteomes" id="UP000663088"/>
    </source>
</evidence>